<keyword evidence="3" id="KW-0646">Protease inhibitor</keyword>
<dbReference type="Gene3D" id="3.30.60.30">
    <property type="match status" value="1"/>
</dbReference>
<dbReference type="AlphaFoldDB" id="A0A665UR98"/>
<dbReference type="PANTHER" id="PTHR47729">
    <property type="entry name" value="SERINE PEPTIDASE INHIBITOR, KAZAL TYPE 2, TANDEM DUPLICATE 1-RELATED"/>
    <property type="match status" value="1"/>
</dbReference>
<evidence type="ECO:0000256" key="3">
    <source>
        <dbReference type="ARBA" id="ARBA00022690"/>
    </source>
</evidence>
<dbReference type="InParanoid" id="A0A665UR98"/>
<dbReference type="PROSITE" id="PS00282">
    <property type="entry name" value="KAZAL_1"/>
    <property type="match status" value="1"/>
</dbReference>
<evidence type="ECO:0000256" key="4">
    <source>
        <dbReference type="ARBA" id="ARBA00022900"/>
    </source>
</evidence>
<dbReference type="GO" id="GO:0004867">
    <property type="term" value="F:serine-type endopeptidase inhibitor activity"/>
    <property type="evidence" value="ECO:0007669"/>
    <property type="project" value="UniProtKB-KW"/>
</dbReference>
<dbReference type="PROSITE" id="PS51465">
    <property type="entry name" value="KAZAL_2"/>
    <property type="match status" value="1"/>
</dbReference>
<organism evidence="7 8">
    <name type="scientific">Echeneis naucrates</name>
    <name type="common">Live sharksucker</name>
    <dbReference type="NCBI Taxonomy" id="173247"/>
    <lineage>
        <taxon>Eukaryota</taxon>
        <taxon>Metazoa</taxon>
        <taxon>Chordata</taxon>
        <taxon>Craniata</taxon>
        <taxon>Vertebrata</taxon>
        <taxon>Euteleostomi</taxon>
        <taxon>Actinopterygii</taxon>
        <taxon>Neopterygii</taxon>
        <taxon>Teleostei</taxon>
        <taxon>Neoteleostei</taxon>
        <taxon>Acanthomorphata</taxon>
        <taxon>Carangaria</taxon>
        <taxon>Carangiformes</taxon>
        <taxon>Echeneidae</taxon>
        <taxon>Echeneis</taxon>
    </lineage>
</organism>
<evidence type="ECO:0000256" key="2">
    <source>
        <dbReference type="ARBA" id="ARBA00022525"/>
    </source>
</evidence>
<keyword evidence="2" id="KW-0964">Secreted</keyword>
<evidence type="ECO:0000313" key="8">
    <source>
        <dbReference type="Proteomes" id="UP000472264"/>
    </source>
</evidence>
<sequence length="55" mass="5930">NSIGQPECNKYEGAVCTKEYNPVCGSDGKTYSTECTLCLANRYKNVLVASKGMCS</sequence>
<dbReference type="SUPFAM" id="SSF100895">
    <property type="entry name" value="Kazal-type serine protease inhibitors"/>
    <property type="match status" value="1"/>
</dbReference>
<dbReference type="InterPro" id="IPR002350">
    <property type="entry name" value="Kazal_dom"/>
</dbReference>
<protein>
    <recommendedName>
        <fullName evidence="6">Kazal-like domain-containing protein</fullName>
    </recommendedName>
</protein>
<evidence type="ECO:0000259" key="6">
    <source>
        <dbReference type="PROSITE" id="PS51465"/>
    </source>
</evidence>
<accession>A0A665UR98</accession>
<evidence type="ECO:0000313" key="7">
    <source>
        <dbReference type="Ensembl" id="ENSENLP00000022218.1"/>
    </source>
</evidence>
<dbReference type="OMA" id="ISRMGEC"/>
<evidence type="ECO:0000256" key="5">
    <source>
        <dbReference type="ARBA" id="ARBA00023157"/>
    </source>
</evidence>
<keyword evidence="4" id="KW-0722">Serine protease inhibitor</keyword>
<dbReference type="PANTHER" id="PTHR47729:SF1">
    <property type="entry name" value="OVOMUCOID-LIKE-RELATED"/>
    <property type="match status" value="1"/>
</dbReference>
<dbReference type="Proteomes" id="UP000472264">
    <property type="component" value="Chromosome 10"/>
</dbReference>
<comment type="subcellular location">
    <subcellularLocation>
        <location evidence="1">Secreted</location>
    </subcellularLocation>
</comment>
<dbReference type="InterPro" id="IPR051597">
    <property type="entry name" value="Bifunctional_prot_inhibitor"/>
</dbReference>
<dbReference type="Pfam" id="PF00050">
    <property type="entry name" value="Kazal_1"/>
    <property type="match status" value="1"/>
</dbReference>
<reference evidence="7" key="2">
    <citation type="submission" date="2025-08" db="UniProtKB">
        <authorList>
            <consortium name="Ensembl"/>
        </authorList>
    </citation>
    <scope>IDENTIFICATION</scope>
</reference>
<dbReference type="InterPro" id="IPR001239">
    <property type="entry name" value="Prot_inh_Kazal-m"/>
</dbReference>
<dbReference type="PRINTS" id="PR00290">
    <property type="entry name" value="KAZALINHBTR"/>
</dbReference>
<dbReference type="GO" id="GO:0005576">
    <property type="term" value="C:extracellular region"/>
    <property type="evidence" value="ECO:0007669"/>
    <property type="project" value="UniProtKB-SubCell"/>
</dbReference>
<proteinExistence type="predicted"/>
<dbReference type="FunCoup" id="A0A665UR98">
    <property type="interactions" value="288"/>
</dbReference>
<reference evidence="7" key="3">
    <citation type="submission" date="2025-09" db="UniProtKB">
        <authorList>
            <consortium name="Ensembl"/>
        </authorList>
    </citation>
    <scope>IDENTIFICATION</scope>
</reference>
<keyword evidence="5" id="KW-1015">Disulfide bond</keyword>
<feature type="domain" description="Kazal-like" evidence="6">
    <location>
        <begin position="2"/>
        <end position="55"/>
    </location>
</feature>
<keyword evidence="8" id="KW-1185">Reference proteome</keyword>
<name>A0A665UR98_ECHNA</name>
<dbReference type="SMART" id="SM00280">
    <property type="entry name" value="KAZAL"/>
    <property type="match status" value="1"/>
</dbReference>
<dbReference type="Ensembl" id="ENSENLT00000022976.1">
    <property type="protein sequence ID" value="ENSENLP00000022218.1"/>
    <property type="gene ID" value="ENSENLG00000010118.1"/>
</dbReference>
<reference evidence="7" key="1">
    <citation type="submission" date="2021-04" db="EMBL/GenBank/DDBJ databases">
        <authorList>
            <consortium name="Wellcome Sanger Institute Data Sharing"/>
        </authorList>
    </citation>
    <scope>NUCLEOTIDE SEQUENCE [LARGE SCALE GENOMIC DNA]</scope>
</reference>
<evidence type="ECO:0000256" key="1">
    <source>
        <dbReference type="ARBA" id="ARBA00004613"/>
    </source>
</evidence>
<dbReference type="InterPro" id="IPR036058">
    <property type="entry name" value="Kazal_dom_sf"/>
</dbReference>